<dbReference type="PRINTS" id="PR00032">
    <property type="entry name" value="HTHARAC"/>
</dbReference>
<dbReference type="GO" id="GO:0000976">
    <property type="term" value="F:transcription cis-regulatory region binding"/>
    <property type="evidence" value="ECO:0007669"/>
    <property type="project" value="TreeGrafter"/>
</dbReference>
<comment type="caution">
    <text evidence="5">The sequence shown here is derived from an EMBL/GenBank/DDBJ whole genome shotgun (WGS) entry which is preliminary data.</text>
</comment>
<evidence type="ECO:0000256" key="3">
    <source>
        <dbReference type="ARBA" id="ARBA00023163"/>
    </source>
</evidence>
<dbReference type="OrthoDB" id="6506763at2"/>
<keyword evidence="6" id="KW-1185">Reference proteome</keyword>
<dbReference type="Gene3D" id="1.10.10.60">
    <property type="entry name" value="Homeodomain-like"/>
    <property type="match status" value="1"/>
</dbReference>
<dbReference type="Proteomes" id="UP000294593">
    <property type="component" value="Unassembled WGS sequence"/>
</dbReference>
<dbReference type="Pfam" id="PF12625">
    <property type="entry name" value="Arabinose_bd"/>
    <property type="match status" value="1"/>
</dbReference>
<evidence type="ECO:0000313" key="5">
    <source>
        <dbReference type="EMBL" id="TDP86016.1"/>
    </source>
</evidence>
<keyword evidence="1" id="KW-0805">Transcription regulation</keyword>
<protein>
    <submittedName>
        <fullName evidence="5">AraC family transcriptional regulator</fullName>
    </submittedName>
</protein>
<reference evidence="5 6" key="1">
    <citation type="submission" date="2019-03" db="EMBL/GenBank/DDBJ databases">
        <title>Genomic Encyclopedia of Type Strains, Phase IV (KMG-IV): sequencing the most valuable type-strain genomes for metagenomic binning, comparative biology and taxonomic classification.</title>
        <authorList>
            <person name="Goeker M."/>
        </authorList>
    </citation>
    <scope>NUCLEOTIDE SEQUENCE [LARGE SCALE GENOMIC DNA]</scope>
    <source>
        <strain evidence="5 6">DSM 11901</strain>
    </source>
</reference>
<evidence type="ECO:0000259" key="4">
    <source>
        <dbReference type="PROSITE" id="PS01124"/>
    </source>
</evidence>
<dbReference type="RefSeq" id="WP_133607102.1">
    <property type="nucleotide sequence ID" value="NZ_JBASTO010000290.1"/>
</dbReference>
<dbReference type="SUPFAM" id="SSF46689">
    <property type="entry name" value="Homeodomain-like"/>
    <property type="match status" value="1"/>
</dbReference>
<dbReference type="PANTHER" id="PTHR47894:SF1">
    <property type="entry name" value="HTH-TYPE TRANSCRIPTIONAL REGULATOR VQSM"/>
    <property type="match status" value="1"/>
</dbReference>
<dbReference type="GO" id="GO:0003700">
    <property type="term" value="F:DNA-binding transcription factor activity"/>
    <property type="evidence" value="ECO:0007669"/>
    <property type="project" value="InterPro"/>
</dbReference>
<organism evidence="5 6">
    <name type="scientific">Aquabacterium commune</name>
    <dbReference type="NCBI Taxonomy" id="70586"/>
    <lineage>
        <taxon>Bacteria</taxon>
        <taxon>Pseudomonadati</taxon>
        <taxon>Pseudomonadota</taxon>
        <taxon>Betaproteobacteria</taxon>
        <taxon>Burkholderiales</taxon>
        <taxon>Aquabacterium</taxon>
    </lineage>
</organism>
<dbReference type="EMBL" id="SNXW01000002">
    <property type="protein sequence ID" value="TDP86016.1"/>
    <property type="molecule type" value="Genomic_DNA"/>
</dbReference>
<dbReference type="PANTHER" id="PTHR47894">
    <property type="entry name" value="HTH-TYPE TRANSCRIPTIONAL REGULATOR GADX"/>
    <property type="match status" value="1"/>
</dbReference>
<evidence type="ECO:0000313" key="6">
    <source>
        <dbReference type="Proteomes" id="UP000294593"/>
    </source>
</evidence>
<dbReference type="InterPro" id="IPR009057">
    <property type="entry name" value="Homeodomain-like_sf"/>
</dbReference>
<dbReference type="PROSITE" id="PS01124">
    <property type="entry name" value="HTH_ARAC_FAMILY_2"/>
    <property type="match status" value="1"/>
</dbReference>
<dbReference type="InterPro" id="IPR020449">
    <property type="entry name" value="Tscrpt_reg_AraC-type_HTH"/>
</dbReference>
<evidence type="ECO:0000256" key="1">
    <source>
        <dbReference type="ARBA" id="ARBA00023015"/>
    </source>
</evidence>
<keyword evidence="3" id="KW-0804">Transcription</keyword>
<sequence length="365" mass="40003">MPTPSPSTAPLNATLPATYALSLLSLMLERGQPEADVLAGTQLSREQLQDQRAQIGAWQYAVLLGNAMKLDGDHSLAYELGLRSQVTKHGFVGFGLISCATLREAIEFSERYFRARVPAFTNVLSVVGDEVVIELRETIPLGPQRDFVMDLVVVELCSLFAKVLGMDPAVSGWLSEIGVPHAEPAAYARYRDRLPRFHFHQKAVEIRFPARLLDEPIATADPVSVQLAIERCEQEISRQEAASGTRGLVLQHLVCRDGRYPDVGDVAAALHLSERTLKRRLQDEGTSFQALLDRVRQRDAQQLLANPALAIKQVAEAVGYSDPANFARAFAKWTGLSPREWRTQSGGRIGFVANGKNAGAIPGPN</sequence>
<dbReference type="SMART" id="SM00342">
    <property type="entry name" value="HTH_ARAC"/>
    <property type="match status" value="1"/>
</dbReference>
<evidence type="ECO:0000256" key="2">
    <source>
        <dbReference type="ARBA" id="ARBA00023125"/>
    </source>
</evidence>
<accession>A0A4R6RK34</accession>
<dbReference type="Pfam" id="PF12833">
    <property type="entry name" value="HTH_18"/>
    <property type="match status" value="1"/>
</dbReference>
<gene>
    <name evidence="5" type="ORF">EV672_102367</name>
</gene>
<dbReference type="AlphaFoldDB" id="A0A4R6RK34"/>
<dbReference type="GO" id="GO:0005829">
    <property type="term" value="C:cytosol"/>
    <property type="evidence" value="ECO:0007669"/>
    <property type="project" value="TreeGrafter"/>
</dbReference>
<dbReference type="InterPro" id="IPR018060">
    <property type="entry name" value="HTH_AraC"/>
</dbReference>
<keyword evidence="2" id="KW-0238">DNA-binding</keyword>
<feature type="domain" description="HTH araC/xylS-type" evidence="4">
    <location>
        <begin position="263"/>
        <end position="344"/>
    </location>
</feature>
<proteinExistence type="predicted"/>
<dbReference type="InterPro" id="IPR032687">
    <property type="entry name" value="AraC-type_N"/>
</dbReference>
<name>A0A4R6RK34_9BURK</name>